<dbReference type="Pfam" id="PF00072">
    <property type="entry name" value="Response_reg"/>
    <property type="match status" value="1"/>
</dbReference>
<dbReference type="Gene3D" id="1.10.287.130">
    <property type="match status" value="1"/>
</dbReference>
<reference evidence="15" key="1">
    <citation type="submission" date="2017-04" db="EMBL/GenBank/DDBJ databases">
        <title>Unexpected and diverse lifestyles within the genus Limnohabitans.</title>
        <authorList>
            <person name="Kasalicky V."/>
            <person name="Mehrshad M."/>
            <person name="Andrei S.-A."/>
            <person name="Salcher M."/>
            <person name="Kratochvilova H."/>
            <person name="Simek K."/>
            <person name="Ghai R."/>
        </authorList>
    </citation>
    <scope>NUCLEOTIDE SEQUENCE [LARGE SCALE GENOMIC DNA]</scope>
    <source>
        <strain evidence="15">II-D5</strain>
    </source>
</reference>
<dbReference type="InterPro" id="IPR011006">
    <property type="entry name" value="CheY-like_superfamily"/>
</dbReference>
<dbReference type="InterPro" id="IPR001789">
    <property type="entry name" value="Sig_transdc_resp-reg_receiver"/>
</dbReference>
<dbReference type="EC" id="2.7.13.3" evidence="2"/>
<feature type="modified residue" description="4-aspartylphosphate" evidence="11">
    <location>
        <position position="528"/>
    </location>
</feature>
<evidence type="ECO:0000256" key="1">
    <source>
        <dbReference type="ARBA" id="ARBA00000085"/>
    </source>
</evidence>
<dbReference type="Pfam" id="PF00512">
    <property type="entry name" value="HisKA"/>
    <property type="match status" value="1"/>
</dbReference>
<keyword evidence="8" id="KW-0843">Virulence</keyword>
<dbReference type="Pfam" id="PF02518">
    <property type="entry name" value="HATPase_c"/>
    <property type="match status" value="1"/>
</dbReference>
<dbReference type="InterPro" id="IPR036890">
    <property type="entry name" value="HATPase_C_sf"/>
</dbReference>
<organism evidence="15 16">
    <name type="scientific">Limnohabitans planktonicus II-D5</name>
    <dbReference type="NCBI Taxonomy" id="1293045"/>
    <lineage>
        <taxon>Bacteria</taxon>
        <taxon>Pseudomonadati</taxon>
        <taxon>Pseudomonadota</taxon>
        <taxon>Betaproteobacteria</taxon>
        <taxon>Burkholderiales</taxon>
        <taxon>Comamonadaceae</taxon>
        <taxon>Limnohabitans</taxon>
    </lineage>
</organism>
<dbReference type="PROSITE" id="PS50109">
    <property type="entry name" value="HIS_KIN"/>
    <property type="match status" value="1"/>
</dbReference>
<feature type="domain" description="Response regulatory" evidence="14">
    <location>
        <begin position="476"/>
        <end position="597"/>
    </location>
</feature>
<dbReference type="SMART" id="SM00387">
    <property type="entry name" value="HATPase_c"/>
    <property type="match status" value="1"/>
</dbReference>
<evidence type="ECO:0000256" key="10">
    <source>
        <dbReference type="ARBA" id="ARBA00070152"/>
    </source>
</evidence>
<keyword evidence="5" id="KW-0732">Signal</keyword>
<dbReference type="PANTHER" id="PTHR43047">
    <property type="entry name" value="TWO-COMPONENT HISTIDINE PROTEIN KINASE"/>
    <property type="match status" value="1"/>
</dbReference>
<keyword evidence="16" id="KW-1185">Reference proteome</keyword>
<proteinExistence type="predicted"/>
<dbReference type="PRINTS" id="PR00344">
    <property type="entry name" value="BCTRLSENSOR"/>
</dbReference>
<dbReference type="GO" id="GO:0000155">
    <property type="term" value="F:phosphorelay sensor kinase activity"/>
    <property type="evidence" value="ECO:0007669"/>
    <property type="project" value="InterPro"/>
</dbReference>
<comment type="catalytic activity">
    <reaction evidence="1">
        <text>ATP + protein L-histidine = ADP + protein N-phospho-L-histidine.</text>
        <dbReference type="EC" id="2.7.13.3"/>
    </reaction>
</comment>
<keyword evidence="12" id="KW-0472">Membrane</keyword>
<evidence type="ECO:0000256" key="7">
    <source>
        <dbReference type="ARBA" id="ARBA00023012"/>
    </source>
</evidence>
<accession>A0A2T7UG33</accession>
<evidence type="ECO:0000256" key="6">
    <source>
        <dbReference type="ARBA" id="ARBA00022777"/>
    </source>
</evidence>
<dbReference type="PROSITE" id="PS50110">
    <property type="entry name" value="RESPONSE_REGULATORY"/>
    <property type="match status" value="1"/>
</dbReference>
<feature type="transmembrane region" description="Helical" evidence="12">
    <location>
        <begin position="111"/>
        <end position="130"/>
    </location>
</feature>
<dbReference type="GO" id="GO:0009927">
    <property type="term" value="F:histidine phosphotransfer kinase activity"/>
    <property type="evidence" value="ECO:0007669"/>
    <property type="project" value="TreeGrafter"/>
</dbReference>
<dbReference type="PANTHER" id="PTHR43047:SF72">
    <property type="entry name" value="OSMOSENSING HISTIDINE PROTEIN KINASE SLN1"/>
    <property type="match status" value="1"/>
</dbReference>
<feature type="transmembrane region" description="Helical" evidence="12">
    <location>
        <begin position="35"/>
        <end position="54"/>
    </location>
</feature>
<keyword evidence="4" id="KW-0808">Transferase</keyword>
<dbReference type="Gene3D" id="3.40.50.2300">
    <property type="match status" value="1"/>
</dbReference>
<evidence type="ECO:0000259" key="13">
    <source>
        <dbReference type="PROSITE" id="PS50109"/>
    </source>
</evidence>
<evidence type="ECO:0000256" key="12">
    <source>
        <dbReference type="SAM" id="Phobius"/>
    </source>
</evidence>
<dbReference type="SUPFAM" id="SSF52172">
    <property type="entry name" value="CheY-like"/>
    <property type="match status" value="1"/>
</dbReference>
<keyword evidence="3 11" id="KW-0597">Phosphoprotein</keyword>
<dbReference type="GO" id="GO:0005886">
    <property type="term" value="C:plasma membrane"/>
    <property type="evidence" value="ECO:0007669"/>
    <property type="project" value="TreeGrafter"/>
</dbReference>
<evidence type="ECO:0000256" key="8">
    <source>
        <dbReference type="ARBA" id="ARBA00023026"/>
    </source>
</evidence>
<feature type="transmembrane region" description="Helical" evidence="12">
    <location>
        <begin position="137"/>
        <end position="158"/>
    </location>
</feature>
<dbReference type="SMART" id="SM00388">
    <property type="entry name" value="HisKA"/>
    <property type="match status" value="1"/>
</dbReference>
<gene>
    <name evidence="15" type="ORF">H663_006075</name>
</gene>
<dbReference type="AlphaFoldDB" id="A0A2T7UG33"/>
<dbReference type="InterPro" id="IPR005467">
    <property type="entry name" value="His_kinase_dom"/>
</dbReference>
<dbReference type="Gene3D" id="3.30.565.10">
    <property type="entry name" value="Histidine kinase-like ATPase, C-terminal domain"/>
    <property type="match status" value="1"/>
</dbReference>
<evidence type="ECO:0000256" key="11">
    <source>
        <dbReference type="PROSITE-ProRule" id="PRU00169"/>
    </source>
</evidence>
<evidence type="ECO:0000313" key="15">
    <source>
        <dbReference type="EMBL" id="PVE43561.1"/>
    </source>
</evidence>
<feature type="transmembrane region" description="Helical" evidence="12">
    <location>
        <begin position="60"/>
        <end position="80"/>
    </location>
</feature>
<dbReference type="FunFam" id="3.30.565.10:FF:000010">
    <property type="entry name" value="Sensor histidine kinase RcsC"/>
    <property type="match status" value="1"/>
</dbReference>
<evidence type="ECO:0000256" key="2">
    <source>
        <dbReference type="ARBA" id="ARBA00012438"/>
    </source>
</evidence>
<dbReference type="EMBL" id="LFYT02000005">
    <property type="protein sequence ID" value="PVE43561.1"/>
    <property type="molecule type" value="Genomic_DNA"/>
</dbReference>
<dbReference type="SUPFAM" id="SSF47384">
    <property type="entry name" value="Homodimeric domain of signal transducing histidine kinase"/>
    <property type="match status" value="1"/>
</dbReference>
<comment type="function">
    <text evidence="9">Member of the two-component regulatory system BvgS/BvgA. Phosphorylates BvgA via a four-step phosphorelay in response to environmental signals.</text>
</comment>
<dbReference type="CDD" id="cd17546">
    <property type="entry name" value="REC_hyHK_CKI1_RcsC-like"/>
    <property type="match status" value="1"/>
</dbReference>
<dbReference type="InterPro" id="IPR003661">
    <property type="entry name" value="HisK_dim/P_dom"/>
</dbReference>
<protein>
    <recommendedName>
        <fullName evidence="10">Virulence sensor protein BvgS</fullName>
        <ecNumber evidence="2">2.7.13.3</ecNumber>
    </recommendedName>
</protein>
<dbReference type="Proteomes" id="UP000037507">
    <property type="component" value="Unassembled WGS sequence"/>
</dbReference>
<evidence type="ECO:0000256" key="5">
    <source>
        <dbReference type="ARBA" id="ARBA00022729"/>
    </source>
</evidence>
<dbReference type="SUPFAM" id="SSF55874">
    <property type="entry name" value="ATPase domain of HSP90 chaperone/DNA topoisomerase II/histidine kinase"/>
    <property type="match status" value="1"/>
</dbReference>
<dbReference type="InterPro" id="IPR004358">
    <property type="entry name" value="Sig_transdc_His_kin-like_C"/>
</dbReference>
<evidence type="ECO:0000256" key="9">
    <source>
        <dbReference type="ARBA" id="ARBA00058004"/>
    </source>
</evidence>
<evidence type="ECO:0000259" key="14">
    <source>
        <dbReference type="PROSITE" id="PS50110"/>
    </source>
</evidence>
<keyword evidence="7" id="KW-0902">Two-component regulatory system</keyword>
<keyword evidence="6" id="KW-0418">Kinase</keyword>
<keyword evidence="12" id="KW-1133">Transmembrane helix</keyword>
<dbReference type="InterPro" id="IPR003594">
    <property type="entry name" value="HATPase_dom"/>
</dbReference>
<feature type="domain" description="Histidine kinase" evidence="13">
    <location>
        <begin position="229"/>
        <end position="454"/>
    </location>
</feature>
<dbReference type="InterPro" id="IPR036097">
    <property type="entry name" value="HisK_dim/P_sf"/>
</dbReference>
<dbReference type="CDD" id="cd16922">
    <property type="entry name" value="HATPase_EvgS-ArcB-TorS-like"/>
    <property type="match status" value="1"/>
</dbReference>
<comment type="caution">
    <text evidence="15">The sequence shown here is derived from an EMBL/GenBank/DDBJ whole genome shotgun (WGS) entry which is preliminary data.</text>
</comment>
<dbReference type="OrthoDB" id="9810730at2"/>
<sequence>MNSTKTPSNEASPRPFGFGFLRAWWHQPMDNEREWLFYSFLLILILGYAAFALVSWGLQFHAGLLANVLGILAMAVLGALRMAGVRLSRLITALQVLTLTQAFAITWLTGGIYSATISWLALAPLPAVLAPKPRARVAGLAAGWLLILGLYGYALLGGEMALQIMPQDLIHWHLMMAIVIFGMQLALLFRLNSVRNERLQRTQQQRRQLRQLTKKLQHTQQQKDLFVASVSHELRTPMNAILGLTDVIQHDKKLDPEVRAKMEDIQKSGEHLLTIINDLLDSAQMEAGRLQVVQEPFNLHDTLSTAFQLLKRRAETKPLSYTLRVDPNVPPWVKGDSHRLTQILVNLLGNAIKFTEKGEIELHCSTLAMSDDAEDTVQVRLAVRDTGMGIAPDLQHRVFQSFSQVDNSIARRFGGNGLGLSITKGLVEAMGGSIGLHSEHGVGTTFHVLLPCPLSQPPAHTLPAPEEESSSDKAVRILIADDNPLNRQVASLQLRRHLPQAQVTEVEDGLKAFEAVRDGEGFDVILMDLWMPEMDGQTATRKIRTELPEPQRSTPIIALTANTDKDELARCLACGMNESILKPFNRSLLVKRVLSYVA</sequence>
<feature type="transmembrane region" description="Helical" evidence="12">
    <location>
        <begin position="170"/>
        <end position="191"/>
    </location>
</feature>
<evidence type="ECO:0000313" key="16">
    <source>
        <dbReference type="Proteomes" id="UP000037507"/>
    </source>
</evidence>
<dbReference type="CDD" id="cd00082">
    <property type="entry name" value="HisKA"/>
    <property type="match status" value="1"/>
</dbReference>
<evidence type="ECO:0000256" key="3">
    <source>
        <dbReference type="ARBA" id="ARBA00022553"/>
    </source>
</evidence>
<dbReference type="SMART" id="SM00448">
    <property type="entry name" value="REC"/>
    <property type="match status" value="1"/>
</dbReference>
<keyword evidence="12" id="KW-0812">Transmembrane</keyword>
<evidence type="ECO:0000256" key="4">
    <source>
        <dbReference type="ARBA" id="ARBA00022679"/>
    </source>
</evidence>
<name>A0A2T7UG33_9BURK</name>